<evidence type="ECO:0000256" key="7">
    <source>
        <dbReference type="ARBA" id="ARBA00023012"/>
    </source>
</evidence>
<evidence type="ECO:0000256" key="4">
    <source>
        <dbReference type="ARBA" id="ARBA00022553"/>
    </source>
</evidence>
<comment type="caution">
    <text evidence="10">The sequence shown here is derived from an EMBL/GenBank/DDBJ whole genome shotgun (WGS) entry which is preliminary data.</text>
</comment>
<dbReference type="AlphaFoldDB" id="A0A267MA88"/>
<keyword evidence="7" id="KW-0902">Two-component regulatory system</keyword>
<evidence type="ECO:0000313" key="11">
    <source>
        <dbReference type="Proteomes" id="UP000216008"/>
    </source>
</evidence>
<evidence type="ECO:0000259" key="9">
    <source>
        <dbReference type="PROSITE" id="PS50109"/>
    </source>
</evidence>
<dbReference type="GO" id="GO:0000155">
    <property type="term" value="F:phosphorelay sensor kinase activity"/>
    <property type="evidence" value="ECO:0007669"/>
    <property type="project" value="InterPro"/>
</dbReference>
<dbReference type="PANTHER" id="PTHR45453">
    <property type="entry name" value="PHOSPHATE REGULON SENSOR PROTEIN PHOR"/>
    <property type="match status" value="1"/>
</dbReference>
<feature type="transmembrane region" description="Helical" evidence="8">
    <location>
        <begin position="168"/>
        <end position="191"/>
    </location>
</feature>
<protein>
    <recommendedName>
        <fullName evidence="3">histidine kinase</fullName>
        <ecNumber evidence="3">2.7.13.3</ecNumber>
    </recommendedName>
</protein>
<dbReference type="Proteomes" id="UP000216008">
    <property type="component" value="Unassembled WGS sequence"/>
</dbReference>
<dbReference type="EC" id="2.7.13.3" evidence="3"/>
<dbReference type="SUPFAM" id="SSF55874">
    <property type="entry name" value="ATPase domain of HSP90 chaperone/DNA topoisomerase II/histidine kinase"/>
    <property type="match status" value="1"/>
</dbReference>
<keyword evidence="8" id="KW-1133">Transmembrane helix</keyword>
<reference evidence="10 11" key="1">
    <citation type="submission" date="2017-05" db="EMBL/GenBank/DDBJ databases">
        <title>Lactobacillus johnsonii from commercial turkeys.</title>
        <authorList>
            <person name="Johnson T.J."/>
            <person name="Youmans B."/>
        </authorList>
    </citation>
    <scope>NUCLEOTIDE SEQUENCE [LARGE SCALE GENOMIC DNA]</scope>
    <source>
        <strain evidence="10 11">UMNLJ114</strain>
    </source>
</reference>
<evidence type="ECO:0000256" key="1">
    <source>
        <dbReference type="ARBA" id="ARBA00000085"/>
    </source>
</evidence>
<dbReference type="Pfam" id="PF00512">
    <property type="entry name" value="HisKA"/>
    <property type="match status" value="1"/>
</dbReference>
<dbReference type="SMART" id="SM00387">
    <property type="entry name" value="HATPase_c"/>
    <property type="match status" value="1"/>
</dbReference>
<dbReference type="EMBL" id="NIBD01000019">
    <property type="protein sequence ID" value="PAB55838.1"/>
    <property type="molecule type" value="Genomic_DNA"/>
</dbReference>
<dbReference type="InterPro" id="IPR036097">
    <property type="entry name" value="HisK_dim/P_sf"/>
</dbReference>
<accession>A0A267MA88</accession>
<dbReference type="InterPro" id="IPR003661">
    <property type="entry name" value="HisK_dim/P_dom"/>
</dbReference>
<dbReference type="CDD" id="cd00082">
    <property type="entry name" value="HisKA"/>
    <property type="match status" value="1"/>
</dbReference>
<dbReference type="InterPro" id="IPR050351">
    <property type="entry name" value="BphY/WalK/GraS-like"/>
</dbReference>
<keyword evidence="6 10" id="KW-0418">Kinase</keyword>
<dbReference type="RefSeq" id="WP_095182706.1">
    <property type="nucleotide sequence ID" value="NZ_JBFCSM010000046.1"/>
</dbReference>
<evidence type="ECO:0000256" key="6">
    <source>
        <dbReference type="ARBA" id="ARBA00022777"/>
    </source>
</evidence>
<evidence type="ECO:0000256" key="8">
    <source>
        <dbReference type="SAM" id="Phobius"/>
    </source>
</evidence>
<keyword evidence="4" id="KW-0597">Phosphoprotein</keyword>
<dbReference type="PROSITE" id="PS50109">
    <property type="entry name" value="HIS_KIN"/>
    <property type="match status" value="1"/>
</dbReference>
<evidence type="ECO:0000256" key="2">
    <source>
        <dbReference type="ARBA" id="ARBA00004370"/>
    </source>
</evidence>
<keyword evidence="8" id="KW-0812">Transmembrane</keyword>
<dbReference type="Pfam" id="PF02518">
    <property type="entry name" value="HATPase_c"/>
    <property type="match status" value="1"/>
</dbReference>
<name>A0A267MA88_LACJH</name>
<evidence type="ECO:0000256" key="3">
    <source>
        <dbReference type="ARBA" id="ARBA00012438"/>
    </source>
</evidence>
<dbReference type="GO" id="GO:0004721">
    <property type="term" value="F:phosphoprotein phosphatase activity"/>
    <property type="evidence" value="ECO:0007669"/>
    <property type="project" value="TreeGrafter"/>
</dbReference>
<proteinExistence type="predicted"/>
<feature type="domain" description="Histidine kinase" evidence="9">
    <location>
        <begin position="212"/>
        <end position="424"/>
    </location>
</feature>
<dbReference type="Gene3D" id="3.30.565.10">
    <property type="entry name" value="Histidine kinase-like ATPase, C-terminal domain"/>
    <property type="match status" value="1"/>
</dbReference>
<dbReference type="SUPFAM" id="SSF47384">
    <property type="entry name" value="Homodimeric domain of signal transducing histidine kinase"/>
    <property type="match status" value="1"/>
</dbReference>
<dbReference type="Gene3D" id="1.10.287.130">
    <property type="match status" value="1"/>
</dbReference>
<dbReference type="GO" id="GO:0005886">
    <property type="term" value="C:plasma membrane"/>
    <property type="evidence" value="ECO:0007669"/>
    <property type="project" value="TreeGrafter"/>
</dbReference>
<comment type="subcellular location">
    <subcellularLocation>
        <location evidence="2">Membrane</location>
    </subcellularLocation>
</comment>
<dbReference type="GO" id="GO:0016036">
    <property type="term" value="P:cellular response to phosphate starvation"/>
    <property type="evidence" value="ECO:0007669"/>
    <property type="project" value="TreeGrafter"/>
</dbReference>
<evidence type="ECO:0000256" key="5">
    <source>
        <dbReference type="ARBA" id="ARBA00022679"/>
    </source>
</evidence>
<dbReference type="InterPro" id="IPR005467">
    <property type="entry name" value="His_kinase_dom"/>
</dbReference>
<dbReference type="SMART" id="SM00388">
    <property type="entry name" value="HisKA"/>
    <property type="match status" value="1"/>
</dbReference>
<dbReference type="PANTHER" id="PTHR45453:SF1">
    <property type="entry name" value="PHOSPHATE REGULON SENSOR PROTEIN PHOR"/>
    <property type="match status" value="1"/>
</dbReference>
<sequence>MIQKFRWKFIGMSITALFIVLVITLGALLGVSYTQSHNEVDRVLTALVNNQGQLTPRNAKPVFGNQKDPINKNFLAGEYNPEAVFQYRYFTVAETPQSNPRIVNNDNVYDVGRTEILSTSKRIFKDKTTDGVVTIGNNQYAYRVGKNQTGRKFIVYLNESLIYHRFSLLVRVSIVLGIGALIVFALVLIFVSKKAIGPIITTYRKQREFITNAGHELKTPLAIIAANTEMEEMLGNNSEWNKSTKEQVDRLTRLINRLIALARTGETGEVVLNKVNFSEIVKKNVNSFKSVMQKNNLKYSGMIMPDLYVKAERNVLSELISILLDNARKYCDKDGKVVVTLTKGRLGTNAILKVANTYKEGKGKDYSHFFERFYREDESHNSKQSGFGIGLAMAQEIVHTFHGKIHVSHKDDMIIFTVILKLAK</sequence>
<dbReference type="InterPro" id="IPR003594">
    <property type="entry name" value="HATPase_dom"/>
</dbReference>
<keyword evidence="5" id="KW-0808">Transferase</keyword>
<organism evidence="10 11">
    <name type="scientific">Lactobacillus johnsonii</name>
    <dbReference type="NCBI Taxonomy" id="33959"/>
    <lineage>
        <taxon>Bacteria</taxon>
        <taxon>Bacillati</taxon>
        <taxon>Bacillota</taxon>
        <taxon>Bacilli</taxon>
        <taxon>Lactobacillales</taxon>
        <taxon>Lactobacillaceae</taxon>
        <taxon>Lactobacillus</taxon>
    </lineage>
</organism>
<gene>
    <name evidence="10" type="ORF">A3Q24_03740</name>
</gene>
<comment type="catalytic activity">
    <reaction evidence="1">
        <text>ATP + protein L-histidine = ADP + protein N-phospho-L-histidine.</text>
        <dbReference type="EC" id="2.7.13.3"/>
    </reaction>
</comment>
<dbReference type="CDD" id="cd00075">
    <property type="entry name" value="HATPase"/>
    <property type="match status" value="1"/>
</dbReference>
<dbReference type="InterPro" id="IPR036890">
    <property type="entry name" value="HATPase_C_sf"/>
</dbReference>
<keyword evidence="8" id="KW-0472">Membrane</keyword>
<evidence type="ECO:0000313" key="10">
    <source>
        <dbReference type="EMBL" id="PAB55838.1"/>
    </source>
</evidence>